<sequence>MYLVPLKDQSMDMGLINSSESINHQPNGIKNKIQVPFQIITTTLLSLLLPLSFLLLARLSTAHYLVSVSDNYPLPPPTSFLCSLFLYTENSTILYFLVSLVSVSTLSHALTGKITILSQTNLTRPFLYVAWIFLCVLQVCVGFGIEGSIAAGIDESGFGQENDLLCRVIFFFGLHETTMFWWGCVVKPVVDDTVFGGLRRERWGEKAAVGLSYGWLWWWRVREEVESLVVVPEVRRELMMGIGVADFMGWWLYYLTVTIGMVKVVKGLVWAVVILTRRRRRDGGENRVNDDKV</sequence>
<dbReference type="PANTHER" id="PTHR37172:SF3">
    <property type="entry name" value="TRANSMEMBRANE PROTEIN"/>
    <property type="match status" value="1"/>
</dbReference>
<gene>
    <name evidence="2" type="ORF">CASFOL_039561</name>
</gene>
<evidence type="ECO:0000313" key="2">
    <source>
        <dbReference type="EMBL" id="KAL3616171.1"/>
    </source>
</evidence>
<keyword evidence="1" id="KW-0472">Membrane</keyword>
<keyword evidence="3" id="KW-1185">Reference proteome</keyword>
<dbReference type="AlphaFoldDB" id="A0ABD3BGG6"/>
<proteinExistence type="predicted"/>
<protein>
    <recommendedName>
        <fullName evidence="4">Transmembrane protein</fullName>
    </recommendedName>
</protein>
<evidence type="ECO:0000256" key="1">
    <source>
        <dbReference type="SAM" id="Phobius"/>
    </source>
</evidence>
<comment type="caution">
    <text evidence="2">The sequence shown here is derived from an EMBL/GenBank/DDBJ whole genome shotgun (WGS) entry which is preliminary data.</text>
</comment>
<organism evidence="2 3">
    <name type="scientific">Castilleja foliolosa</name>
    <dbReference type="NCBI Taxonomy" id="1961234"/>
    <lineage>
        <taxon>Eukaryota</taxon>
        <taxon>Viridiplantae</taxon>
        <taxon>Streptophyta</taxon>
        <taxon>Embryophyta</taxon>
        <taxon>Tracheophyta</taxon>
        <taxon>Spermatophyta</taxon>
        <taxon>Magnoliopsida</taxon>
        <taxon>eudicotyledons</taxon>
        <taxon>Gunneridae</taxon>
        <taxon>Pentapetalae</taxon>
        <taxon>asterids</taxon>
        <taxon>lamiids</taxon>
        <taxon>Lamiales</taxon>
        <taxon>Orobanchaceae</taxon>
        <taxon>Pedicularideae</taxon>
        <taxon>Castillejinae</taxon>
        <taxon>Castilleja</taxon>
    </lineage>
</organism>
<feature type="transmembrane region" description="Helical" evidence="1">
    <location>
        <begin position="126"/>
        <end position="145"/>
    </location>
</feature>
<dbReference type="Proteomes" id="UP001632038">
    <property type="component" value="Unassembled WGS sequence"/>
</dbReference>
<keyword evidence="1" id="KW-0812">Transmembrane</keyword>
<feature type="transmembrane region" description="Helical" evidence="1">
    <location>
        <begin position="251"/>
        <end position="275"/>
    </location>
</feature>
<dbReference type="PANTHER" id="PTHR37172">
    <property type="entry name" value="TRANSMEMBRANE PROTEIN"/>
    <property type="match status" value="1"/>
</dbReference>
<feature type="transmembrane region" description="Helical" evidence="1">
    <location>
        <begin position="35"/>
        <end position="57"/>
    </location>
</feature>
<dbReference type="EMBL" id="JAVIJP010000092">
    <property type="protein sequence ID" value="KAL3616171.1"/>
    <property type="molecule type" value="Genomic_DNA"/>
</dbReference>
<feature type="transmembrane region" description="Helical" evidence="1">
    <location>
        <begin position="93"/>
        <end position="114"/>
    </location>
</feature>
<evidence type="ECO:0008006" key="4">
    <source>
        <dbReference type="Google" id="ProtNLM"/>
    </source>
</evidence>
<accession>A0ABD3BGG6</accession>
<name>A0ABD3BGG6_9LAMI</name>
<reference evidence="3" key="1">
    <citation type="journal article" date="2024" name="IScience">
        <title>Strigolactones Initiate the Formation of Haustorium-like Structures in Castilleja.</title>
        <authorList>
            <person name="Buerger M."/>
            <person name="Peterson D."/>
            <person name="Chory J."/>
        </authorList>
    </citation>
    <scope>NUCLEOTIDE SEQUENCE [LARGE SCALE GENOMIC DNA]</scope>
</reference>
<evidence type="ECO:0000313" key="3">
    <source>
        <dbReference type="Proteomes" id="UP001632038"/>
    </source>
</evidence>
<keyword evidence="1" id="KW-1133">Transmembrane helix</keyword>